<keyword evidence="2" id="KW-1185">Reference proteome</keyword>
<dbReference type="Proteomes" id="UP000619260">
    <property type="component" value="Unassembled WGS sequence"/>
</dbReference>
<protein>
    <submittedName>
        <fullName evidence="1">Uncharacterized protein</fullName>
    </submittedName>
</protein>
<evidence type="ECO:0000313" key="2">
    <source>
        <dbReference type="Proteomes" id="UP000619260"/>
    </source>
</evidence>
<proteinExistence type="predicted"/>
<reference evidence="1" key="1">
    <citation type="submission" date="2021-01" db="EMBL/GenBank/DDBJ databases">
        <title>Whole genome shotgun sequence of Virgisporangium aliadipatigenens NBRC 105644.</title>
        <authorList>
            <person name="Komaki H."/>
            <person name="Tamura T."/>
        </authorList>
    </citation>
    <scope>NUCLEOTIDE SEQUENCE</scope>
    <source>
        <strain evidence="1">NBRC 105644</strain>
    </source>
</reference>
<accession>A0A8J3YHK4</accession>
<name>A0A8J3YHK4_9ACTN</name>
<sequence>MTDNGDTVYWVREPDEFPDRWRVAVNGARDFDEWHLFDGGLVHFLVSVFSREWVAPVFPEDFPYPDKPPVFKPYERRIVS</sequence>
<dbReference type="AlphaFoldDB" id="A0A8J3YHK4"/>
<dbReference type="EMBL" id="BOPF01000003">
    <property type="protein sequence ID" value="GIJ44115.1"/>
    <property type="molecule type" value="Genomic_DNA"/>
</dbReference>
<evidence type="ECO:0000313" key="1">
    <source>
        <dbReference type="EMBL" id="GIJ44115.1"/>
    </source>
</evidence>
<comment type="caution">
    <text evidence="1">The sequence shown here is derived from an EMBL/GenBank/DDBJ whole genome shotgun (WGS) entry which is preliminary data.</text>
</comment>
<organism evidence="1 2">
    <name type="scientific">Virgisporangium aliadipatigenens</name>
    <dbReference type="NCBI Taxonomy" id="741659"/>
    <lineage>
        <taxon>Bacteria</taxon>
        <taxon>Bacillati</taxon>
        <taxon>Actinomycetota</taxon>
        <taxon>Actinomycetes</taxon>
        <taxon>Micromonosporales</taxon>
        <taxon>Micromonosporaceae</taxon>
        <taxon>Virgisporangium</taxon>
    </lineage>
</organism>
<gene>
    <name evidence="1" type="ORF">Val02_10010</name>
</gene>